<dbReference type="OrthoDB" id="7391705at2"/>
<accession>A0A5C6UL96</accession>
<keyword evidence="1" id="KW-0812">Transmembrane</keyword>
<dbReference type="RefSeq" id="WP_147121053.1">
    <property type="nucleotide sequence ID" value="NZ_VOPY01000001.1"/>
</dbReference>
<sequence>MTRPSNLDDPEYAAFAWARYRRLMRWMGLVAVACVALVLTALYFETGDIGLGVVLMVAGGIGVSVMLMAALMGLVFLSSGTGHDEAIDDRLEQEIREHHDLP</sequence>
<feature type="transmembrane region" description="Helical" evidence="1">
    <location>
        <begin position="50"/>
        <end position="77"/>
    </location>
</feature>
<keyword evidence="1" id="KW-1133">Transmembrane helix</keyword>
<dbReference type="EMBL" id="VOPY01000001">
    <property type="protein sequence ID" value="TXC73214.1"/>
    <property type="molecule type" value="Genomic_DNA"/>
</dbReference>
<keyword evidence="3" id="KW-1185">Reference proteome</keyword>
<protein>
    <submittedName>
        <fullName evidence="2">Cytochrome d ubiquinol oxidase subunit II</fullName>
    </submittedName>
</protein>
<organism evidence="2 3">
    <name type="scientific">Flavisphingopyxis soli</name>
    <dbReference type="NCBI Taxonomy" id="2601267"/>
    <lineage>
        <taxon>Bacteria</taxon>
        <taxon>Pseudomonadati</taxon>
        <taxon>Pseudomonadota</taxon>
        <taxon>Alphaproteobacteria</taxon>
        <taxon>Sphingomonadales</taxon>
        <taxon>Sphingopyxidaceae</taxon>
        <taxon>Flavisphingopyxis</taxon>
    </lineage>
</organism>
<evidence type="ECO:0000313" key="3">
    <source>
        <dbReference type="Proteomes" id="UP000321129"/>
    </source>
</evidence>
<name>A0A5C6UL96_9SPHN</name>
<dbReference type="AlphaFoldDB" id="A0A5C6UL96"/>
<gene>
    <name evidence="2" type="ORF">FSZ31_00120</name>
</gene>
<comment type="caution">
    <text evidence="2">The sequence shown here is derived from an EMBL/GenBank/DDBJ whole genome shotgun (WGS) entry which is preliminary data.</text>
</comment>
<dbReference type="Proteomes" id="UP000321129">
    <property type="component" value="Unassembled WGS sequence"/>
</dbReference>
<evidence type="ECO:0000313" key="2">
    <source>
        <dbReference type="EMBL" id="TXC73214.1"/>
    </source>
</evidence>
<feature type="transmembrane region" description="Helical" evidence="1">
    <location>
        <begin position="26"/>
        <end position="44"/>
    </location>
</feature>
<keyword evidence="1" id="KW-0472">Membrane</keyword>
<reference evidence="2 3" key="1">
    <citation type="submission" date="2019-08" db="EMBL/GenBank/DDBJ databases">
        <title>Sphingorhabdus soil sp. nov., isolated from arctic soil.</title>
        <authorList>
            <person name="Liu Y."/>
        </authorList>
    </citation>
    <scope>NUCLEOTIDE SEQUENCE [LARGE SCALE GENOMIC DNA]</scope>
    <source>
        <strain evidence="2 3">D-2Q-5-6</strain>
    </source>
</reference>
<evidence type="ECO:0000256" key="1">
    <source>
        <dbReference type="SAM" id="Phobius"/>
    </source>
</evidence>
<proteinExistence type="predicted"/>